<evidence type="ECO:0000313" key="1">
    <source>
        <dbReference type="EMBL" id="GEO08979.1"/>
    </source>
</evidence>
<sequence length="289" mass="32174">MVLKQKGNKVTGQLNYFYRSAEIKVKVRGTFDPRYRVLELTPQPMLNFLAKNANGADCPMEGSFTLKTVKGQKVLVGQFNPIYEYRVTCPAIDVRFTKFVPTKDQPTPVLEDVDDSTAAAKLTTRSLPDVTMRPAIISKQDTSKKSIASISSPANKPISVEQQILQALKLRSFEESPIVDVDADSLKVALYDNGEVDNDTISLFYNRNLVATQQMLSDKPLNFTLPLHAGVNEISMFAENLGKIAPNTALAIIYAGEQRFELNLTSTLNKNAAIRFRKKEKKADPKNIN</sequence>
<dbReference type="AlphaFoldDB" id="A0A512BAK4"/>
<protein>
    <submittedName>
        <fullName evidence="1">Uncharacterized protein</fullName>
    </submittedName>
</protein>
<name>A0A512BAK4_9BACT</name>
<reference evidence="1 2" key="1">
    <citation type="submission" date="2019-07" db="EMBL/GenBank/DDBJ databases">
        <title>Whole genome shotgun sequence of Segetibacter aerophilus NBRC 106135.</title>
        <authorList>
            <person name="Hosoyama A."/>
            <person name="Uohara A."/>
            <person name="Ohji S."/>
            <person name="Ichikawa N."/>
        </authorList>
    </citation>
    <scope>NUCLEOTIDE SEQUENCE [LARGE SCALE GENOMIC DNA]</scope>
    <source>
        <strain evidence="1 2">NBRC 106135</strain>
    </source>
</reference>
<keyword evidence="2" id="KW-1185">Reference proteome</keyword>
<dbReference type="EMBL" id="BJYT01000004">
    <property type="protein sequence ID" value="GEO08979.1"/>
    <property type="molecule type" value="Genomic_DNA"/>
</dbReference>
<accession>A0A512BAK4</accession>
<proteinExistence type="predicted"/>
<gene>
    <name evidence="1" type="ORF">SAE01_14750</name>
</gene>
<organism evidence="1 2">
    <name type="scientific">Segetibacter aerophilus</name>
    <dbReference type="NCBI Taxonomy" id="670293"/>
    <lineage>
        <taxon>Bacteria</taxon>
        <taxon>Pseudomonadati</taxon>
        <taxon>Bacteroidota</taxon>
        <taxon>Chitinophagia</taxon>
        <taxon>Chitinophagales</taxon>
        <taxon>Chitinophagaceae</taxon>
        <taxon>Segetibacter</taxon>
    </lineage>
</organism>
<comment type="caution">
    <text evidence="1">The sequence shown here is derived from an EMBL/GenBank/DDBJ whole genome shotgun (WGS) entry which is preliminary data.</text>
</comment>
<evidence type="ECO:0000313" key="2">
    <source>
        <dbReference type="Proteomes" id="UP000321513"/>
    </source>
</evidence>
<dbReference type="Proteomes" id="UP000321513">
    <property type="component" value="Unassembled WGS sequence"/>
</dbReference>